<dbReference type="OMA" id="FCAGESH"/>
<keyword evidence="5 11" id="KW-0732">Signal</keyword>
<feature type="compositionally biased region" description="Polar residues" evidence="9">
    <location>
        <begin position="232"/>
        <end position="246"/>
    </location>
</feature>
<evidence type="ECO:0000256" key="1">
    <source>
        <dbReference type="ARBA" id="ARBA00004167"/>
    </source>
</evidence>
<protein>
    <recommendedName>
        <fullName evidence="13">Protein kinase domain-containing protein</fullName>
    </recommendedName>
</protein>
<feature type="region of interest" description="Disordered" evidence="9">
    <location>
        <begin position="214"/>
        <end position="247"/>
    </location>
</feature>
<comment type="subcellular location">
    <subcellularLocation>
        <location evidence="1">Membrane</location>
        <topology evidence="1">Single-pass membrane protein</topology>
    </subcellularLocation>
</comment>
<evidence type="ECO:0008006" key="13">
    <source>
        <dbReference type="Google" id="ProtNLM"/>
    </source>
</evidence>
<evidence type="ECO:0000256" key="5">
    <source>
        <dbReference type="ARBA" id="ARBA00022729"/>
    </source>
</evidence>
<feature type="compositionally biased region" description="Low complexity" evidence="9">
    <location>
        <begin position="214"/>
        <end position="229"/>
    </location>
</feature>
<dbReference type="EMBL" id="KK198760">
    <property type="protein sequence ID" value="KCW59153.1"/>
    <property type="molecule type" value="Genomic_DNA"/>
</dbReference>
<evidence type="ECO:0000256" key="8">
    <source>
        <dbReference type="ARBA" id="ARBA00023136"/>
    </source>
</evidence>
<dbReference type="PANTHER" id="PTHR48007:SF50">
    <property type="entry name" value="PROTEIN KINASE DOMAIN-CONTAINING PROTEIN"/>
    <property type="match status" value="1"/>
</dbReference>
<sequence length="502" mass="53531">MTLSTAALSLLLLLLLPPTPAAAAAAEPPVDSLLPSDAWRGVKCAQGRVVRLALPSSGLRGSLAPATLSRLDQLCVLSLRNNSLSGPLANLRSLSLGLNSLSGPFPSSLLSLRRLRVLDIGRNAFAGPIPTQITALDRLDTLLLDGNRFGGALPPLNQTLLKAFNVSGNNLTGPIPATPTLSRFDPSAFAGNPGLCGEVINKACASGAPFFGPTSSSSGGNGSSSVPAPLGQSAQSQNGVVVSPASSLRRKPKRTGAILGFALGVILLVSALLIVFILCKTQKRQIRASPKGPAGSDEPVVQARAVNSAAPNLMTELQEKYNSKIQEAQQRVQRSGCLVFCAGESHLYTLEQLMRASAELLGRGTIGTTYEAVLDNRLIATVKQLAGKTAGTSEELFEGHMDSVDWLRHPNLVPVRAFFQAKGGEKKGHFLFLFFWSKGTFLVDFLRNPRKVDYQFQSSNEVCSLVLSLQQLELELWFGKMSNSTAIDKCTKYEGRKRIENT</sequence>
<dbReference type="SUPFAM" id="SSF52058">
    <property type="entry name" value="L domain-like"/>
    <property type="match status" value="1"/>
</dbReference>
<evidence type="ECO:0000256" key="4">
    <source>
        <dbReference type="ARBA" id="ARBA00022692"/>
    </source>
</evidence>
<dbReference type="SUPFAM" id="SSF56112">
    <property type="entry name" value="Protein kinase-like (PK-like)"/>
    <property type="match status" value="1"/>
</dbReference>
<feature type="transmembrane region" description="Helical" evidence="10">
    <location>
        <begin position="257"/>
        <end position="279"/>
    </location>
</feature>
<keyword evidence="8 10" id="KW-0472">Membrane</keyword>
<keyword evidence="3" id="KW-0433">Leucine-rich repeat</keyword>
<evidence type="ECO:0000313" key="12">
    <source>
        <dbReference type="EMBL" id="KCW59153.1"/>
    </source>
</evidence>
<dbReference type="Gramene" id="KCW59153">
    <property type="protein sequence ID" value="KCW59153"/>
    <property type="gene ID" value="EUGRSUZ_H01783"/>
</dbReference>
<dbReference type="STRING" id="71139.A0A059AZ58"/>
<dbReference type="GO" id="GO:0005886">
    <property type="term" value="C:plasma membrane"/>
    <property type="evidence" value="ECO:0000318"/>
    <property type="project" value="GO_Central"/>
</dbReference>
<evidence type="ECO:0000256" key="2">
    <source>
        <dbReference type="ARBA" id="ARBA00022553"/>
    </source>
</evidence>
<dbReference type="InterPro" id="IPR011009">
    <property type="entry name" value="Kinase-like_dom_sf"/>
</dbReference>
<keyword evidence="7 10" id="KW-1133">Transmembrane helix</keyword>
<keyword evidence="2" id="KW-0597">Phosphoprotein</keyword>
<evidence type="ECO:0000256" key="7">
    <source>
        <dbReference type="ARBA" id="ARBA00022989"/>
    </source>
</evidence>
<dbReference type="InterPro" id="IPR046959">
    <property type="entry name" value="PRK1-6/SRF4-like"/>
</dbReference>
<dbReference type="Gene3D" id="3.80.10.10">
    <property type="entry name" value="Ribonuclease Inhibitor"/>
    <property type="match status" value="2"/>
</dbReference>
<dbReference type="PANTHER" id="PTHR48007">
    <property type="entry name" value="LEUCINE-RICH REPEAT RECEPTOR-LIKE PROTEIN KINASE PXC1"/>
    <property type="match status" value="1"/>
</dbReference>
<dbReference type="InParanoid" id="A0A059AZ58"/>
<gene>
    <name evidence="12" type="ORF">EUGRSUZ_H01783</name>
</gene>
<evidence type="ECO:0000256" key="6">
    <source>
        <dbReference type="ARBA" id="ARBA00022737"/>
    </source>
</evidence>
<name>A0A059AZ58_EUCGR</name>
<feature type="signal peptide" evidence="11">
    <location>
        <begin position="1"/>
        <end position="23"/>
    </location>
</feature>
<feature type="chain" id="PRO_5001568216" description="Protein kinase domain-containing protein" evidence="11">
    <location>
        <begin position="24"/>
        <end position="502"/>
    </location>
</feature>
<dbReference type="GO" id="GO:0004674">
    <property type="term" value="F:protein serine/threonine kinase activity"/>
    <property type="evidence" value="ECO:0000318"/>
    <property type="project" value="GO_Central"/>
</dbReference>
<keyword evidence="4 10" id="KW-0812">Transmembrane</keyword>
<keyword evidence="6" id="KW-0677">Repeat</keyword>
<dbReference type="Gene3D" id="3.30.200.20">
    <property type="entry name" value="Phosphorylase Kinase, domain 1"/>
    <property type="match status" value="1"/>
</dbReference>
<evidence type="ECO:0000256" key="11">
    <source>
        <dbReference type="SAM" id="SignalP"/>
    </source>
</evidence>
<dbReference type="FunFam" id="3.80.10.10:FF:000722">
    <property type="entry name" value="Leucine-rich repeat receptor-like protein kinase"/>
    <property type="match status" value="1"/>
</dbReference>
<dbReference type="AlphaFoldDB" id="A0A059AZ58"/>
<accession>A0A059AZ58</accession>
<organism evidence="12">
    <name type="scientific">Eucalyptus grandis</name>
    <name type="common">Flooded gum</name>
    <dbReference type="NCBI Taxonomy" id="71139"/>
    <lineage>
        <taxon>Eukaryota</taxon>
        <taxon>Viridiplantae</taxon>
        <taxon>Streptophyta</taxon>
        <taxon>Embryophyta</taxon>
        <taxon>Tracheophyta</taxon>
        <taxon>Spermatophyta</taxon>
        <taxon>Magnoliopsida</taxon>
        <taxon>eudicotyledons</taxon>
        <taxon>Gunneridae</taxon>
        <taxon>Pentapetalae</taxon>
        <taxon>rosids</taxon>
        <taxon>malvids</taxon>
        <taxon>Myrtales</taxon>
        <taxon>Myrtaceae</taxon>
        <taxon>Myrtoideae</taxon>
        <taxon>Eucalypteae</taxon>
        <taxon>Eucalyptus</taxon>
    </lineage>
</organism>
<evidence type="ECO:0000256" key="3">
    <source>
        <dbReference type="ARBA" id="ARBA00022614"/>
    </source>
</evidence>
<reference evidence="12" key="1">
    <citation type="submission" date="2013-07" db="EMBL/GenBank/DDBJ databases">
        <title>The genome of Eucalyptus grandis.</title>
        <authorList>
            <person name="Schmutz J."/>
            <person name="Hayes R."/>
            <person name="Myburg A."/>
            <person name="Tuskan G."/>
            <person name="Grattapaglia D."/>
            <person name="Rokhsar D.S."/>
        </authorList>
    </citation>
    <scope>NUCLEOTIDE SEQUENCE</scope>
    <source>
        <tissue evidence="12">Leaf extractions</tissue>
    </source>
</reference>
<proteinExistence type="predicted"/>
<evidence type="ECO:0000256" key="10">
    <source>
        <dbReference type="SAM" id="Phobius"/>
    </source>
</evidence>
<dbReference type="InterPro" id="IPR032675">
    <property type="entry name" value="LRR_dom_sf"/>
</dbReference>
<evidence type="ECO:0000256" key="9">
    <source>
        <dbReference type="SAM" id="MobiDB-lite"/>
    </source>
</evidence>